<evidence type="ECO:0008006" key="2">
    <source>
        <dbReference type="Google" id="ProtNLM"/>
    </source>
</evidence>
<dbReference type="InterPro" id="IPR015231">
    <property type="entry name" value="DUF1934"/>
</dbReference>
<dbReference type="EMBL" id="CACRTG010000021">
    <property type="protein sequence ID" value="VYT23985.1"/>
    <property type="molecule type" value="Genomic_DNA"/>
</dbReference>
<dbReference type="SUPFAM" id="SSF50814">
    <property type="entry name" value="Lipocalins"/>
    <property type="match status" value="1"/>
</dbReference>
<gene>
    <name evidence="1" type="ORF">CNLFYP112_02427</name>
</gene>
<accession>A0A6N2UZT5</accession>
<name>A0A6N2UZT5_9FIRM</name>
<proteinExistence type="predicted"/>
<dbReference type="InterPro" id="IPR012674">
    <property type="entry name" value="Calycin"/>
</dbReference>
<dbReference type="Pfam" id="PF09148">
    <property type="entry name" value="DUF1934"/>
    <property type="match status" value="1"/>
</dbReference>
<dbReference type="AlphaFoldDB" id="A0A6N2UZT5"/>
<sequence>MTKDVLINISGLQIDVNEMENNDEPIETISTGNYFFKNGKHYLLFEEVSEGVPGVTKTQIKIKGEDSLEVLKRGVSNAHMIFDTKRKNRSYYETPYGQLNLGIFTRNIKIDEKEDNINIKVEYALDVNYEPLAECTIRINVKPKGSKEFSIYEQMKF</sequence>
<reference evidence="1" key="1">
    <citation type="submission" date="2019-11" db="EMBL/GenBank/DDBJ databases">
        <authorList>
            <person name="Feng L."/>
        </authorList>
    </citation>
    <scope>NUCLEOTIDE SEQUENCE</scope>
    <source>
        <strain evidence="1">CnexileLFYP112</strain>
    </source>
</reference>
<protein>
    <recommendedName>
        <fullName evidence="2">DUF1934 domain-containing protein</fullName>
    </recommendedName>
</protein>
<dbReference type="Gene3D" id="2.40.128.20">
    <property type="match status" value="1"/>
</dbReference>
<organism evidence="1">
    <name type="scientific">[Clostridium] nexile</name>
    <dbReference type="NCBI Taxonomy" id="29361"/>
    <lineage>
        <taxon>Bacteria</taxon>
        <taxon>Bacillati</taxon>
        <taxon>Bacillota</taxon>
        <taxon>Clostridia</taxon>
        <taxon>Lachnospirales</taxon>
        <taxon>Lachnospiraceae</taxon>
        <taxon>Tyzzerella</taxon>
    </lineage>
</organism>
<evidence type="ECO:0000313" key="1">
    <source>
        <dbReference type="EMBL" id="VYT23985.1"/>
    </source>
</evidence>